<comment type="caution">
    <text evidence="1">The sequence shown here is derived from an EMBL/GenBank/DDBJ whole genome shotgun (WGS) entry which is preliminary data.</text>
</comment>
<feature type="non-terminal residue" evidence="1">
    <location>
        <position position="96"/>
    </location>
</feature>
<protein>
    <submittedName>
        <fullName evidence="1">16026_t:CDS:1</fullName>
    </submittedName>
</protein>
<proteinExistence type="predicted"/>
<sequence length="96" mass="11222">VSWCKYELFVKNSKNVNPLKETIPLKSPPLTIMTLNLRTVMNHKKHTNEIVAFSVRVYPKVFLDGPICVKELQALQQTSIRQLSDKPWWPIQFEDI</sequence>
<dbReference type="EMBL" id="CAJVPW010068613">
    <property type="protein sequence ID" value="CAG8790518.1"/>
    <property type="molecule type" value="Genomic_DNA"/>
</dbReference>
<reference evidence="1" key="1">
    <citation type="submission" date="2021-06" db="EMBL/GenBank/DDBJ databases">
        <authorList>
            <person name="Kallberg Y."/>
            <person name="Tangrot J."/>
            <person name="Rosling A."/>
        </authorList>
    </citation>
    <scope>NUCLEOTIDE SEQUENCE</scope>
    <source>
        <strain evidence="1">28 12/20/2015</strain>
    </source>
</reference>
<keyword evidence="2" id="KW-1185">Reference proteome</keyword>
<organism evidence="1 2">
    <name type="scientific">Cetraspora pellucida</name>
    <dbReference type="NCBI Taxonomy" id="1433469"/>
    <lineage>
        <taxon>Eukaryota</taxon>
        <taxon>Fungi</taxon>
        <taxon>Fungi incertae sedis</taxon>
        <taxon>Mucoromycota</taxon>
        <taxon>Glomeromycotina</taxon>
        <taxon>Glomeromycetes</taxon>
        <taxon>Diversisporales</taxon>
        <taxon>Gigasporaceae</taxon>
        <taxon>Cetraspora</taxon>
    </lineage>
</organism>
<evidence type="ECO:0000313" key="2">
    <source>
        <dbReference type="Proteomes" id="UP000789366"/>
    </source>
</evidence>
<name>A0ACA9RFM2_9GLOM</name>
<gene>
    <name evidence="1" type="ORF">SPELUC_LOCUS17191</name>
</gene>
<dbReference type="Proteomes" id="UP000789366">
    <property type="component" value="Unassembled WGS sequence"/>
</dbReference>
<feature type="non-terminal residue" evidence="1">
    <location>
        <position position="1"/>
    </location>
</feature>
<accession>A0ACA9RFM2</accession>
<evidence type="ECO:0000313" key="1">
    <source>
        <dbReference type="EMBL" id="CAG8790518.1"/>
    </source>
</evidence>